<keyword evidence="3" id="KW-1003">Cell membrane</keyword>
<gene>
    <name evidence="9" type="ORF">PAT3040_05786</name>
</gene>
<keyword evidence="9" id="KW-0547">Nucleotide-binding</keyword>
<comment type="caution">
    <text evidence="9">The sequence shown here is derived from an EMBL/GenBank/DDBJ whole genome shotgun (WGS) entry which is preliminary data.</text>
</comment>
<comment type="subcellular location">
    <subcellularLocation>
        <location evidence="1 7">Cell membrane</location>
        <topology evidence="1 7">Multi-pass membrane protein</topology>
    </subcellularLocation>
</comment>
<dbReference type="GO" id="GO:0055085">
    <property type="term" value="P:transmembrane transport"/>
    <property type="evidence" value="ECO:0007669"/>
    <property type="project" value="InterPro"/>
</dbReference>
<dbReference type="GO" id="GO:0005886">
    <property type="term" value="C:plasma membrane"/>
    <property type="evidence" value="ECO:0007669"/>
    <property type="project" value="UniProtKB-SubCell"/>
</dbReference>
<dbReference type="GO" id="GO:0005524">
    <property type="term" value="F:ATP binding"/>
    <property type="evidence" value="ECO:0007669"/>
    <property type="project" value="UniProtKB-KW"/>
</dbReference>
<dbReference type="PANTHER" id="PTHR43744:SF12">
    <property type="entry name" value="ABC TRANSPORTER PERMEASE PROTEIN MG189-RELATED"/>
    <property type="match status" value="1"/>
</dbReference>
<dbReference type="SUPFAM" id="SSF161098">
    <property type="entry name" value="MetI-like"/>
    <property type="match status" value="1"/>
</dbReference>
<keyword evidence="2 7" id="KW-0813">Transport</keyword>
<dbReference type="EMBL" id="BDQX01000377">
    <property type="protein sequence ID" value="GBG11008.1"/>
    <property type="molecule type" value="Genomic_DNA"/>
</dbReference>
<evidence type="ECO:0000256" key="1">
    <source>
        <dbReference type="ARBA" id="ARBA00004651"/>
    </source>
</evidence>
<evidence type="ECO:0000256" key="2">
    <source>
        <dbReference type="ARBA" id="ARBA00022448"/>
    </source>
</evidence>
<protein>
    <submittedName>
        <fullName evidence="9">Sugar ABC transporter ATP-binding protein</fullName>
    </submittedName>
</protein>
<dbReference type="CDD" id="cd06261">
    <property type="entry name" value="TM_PBP2"/>
    <property type="match status" value="1"/>
</dbReference>
<evidence type="ECO:0000256" key="3">
    <source>
        <dbReference type="ARBA" id="ARBA00022475"/>
    </source>
</evidence>
<evidence type="ECO:0000256" key="6">
    <source>
        <dbReference type="ARBA" id="ARBA00023136"/>
    </source>
</evidence>
<comment type="similarity">
    <text evidence="7">Belongs to the binding-protein-dependent transport system permease family.</text>
</comment>
<accession>A0A2R5F0V1</accession>
<name>A0A2R5F0V1_9BACL</name>
<keyword evidence="4 7" id="KW-0812">Transmembrane</keyword>
<dbReference type="Pfam" id="PF00528">
    <property type="entry name" value="BPD_transp_1"/>
    <property type="match status" value="1"/>
</dbReference>
<dbReference type="InterPro" id="IPR035906">
    <property type="entry name" value="MetI-like_sf"/>
</dbReference>
<feature type="transmembrane region" description="Helical" evidence="7">
    <location>
        <begin position="122"/>
        <end position="142"/>
    </location>
</feature>
<reference evidence="9 10" key="1">
    <citation type="submission" date="2017-08" db="EMBL/GenBank/DDBJ databases">
        <title>Substantial Increase in Enzyme Production by Combined Drug-Resistance Mutations in Paenibacillus agaridevorans.</title>
        <authorList>
            <person name="Tanaka Y."/>
            <person name="Funane K."/>
            <person name="Hosaka T."/>
            <person name="Shiwa Y."/>
            <person name="Fujita N."/>
            <person name="Miyazaki T."/>
            <person name="Yoshikawa H."/>
            <person name="Murakami K."/>
            <person name="Kasahara K."/>
            <person name="Inaoka T."/>
            <person name="Hiraga Y."/>
            <person name="Ochi K."/>
        </authorList>
    </citation>
    <scope>NUCLEOTIDE SEQUENCE [LARGE SCALE GENOMIC DNA]</scope>
    <source>
        <strain evidence="9 10">T-3040</strain>
    </source>
</reference>
<feature type="transmembrane region" description="Helical" evidence="7">
    <location>
        <begin position="91"/>
        <end position="110"/>
    </location>
</feature>
<dbReference type="PANTHER" id="PTHR43744">
    <property type="entry name" value="ABC TRANSPORTER PERMEASE PROTEIN MG189-RELATED-RELATED"/>
    <property type="match status" value="1"/>
</dbReference>
<evidence type="ECO:0000256" key="4">
    <source>
        <dbReference type="ARBA" id="ARBA00022692"/>
    </source>
</evidence>
<dbReference type="InterPro" id="IPR000515">
    <property type="entry name" value="MetI-like"/>
</dbReference>
<evidence type="ECO:0000313" key="9">
    <source>
        <dbReference type="EMBL" id="GBG11008.1"/>
    </source>
</evidence>
<sequence length="289" mass="33091">MFNTNKNGGESMAHIRNNISKWVTTIIMGALSIVFLVPLIWMLSSAFKFEKDVMRFPIQWIPDKINVIYNFKAVWMGRVPFTDFYLNSFKVSIITTLITLVISSMAAYALTKLRFRGRNMVFLALLSFMIIPDQATLIPRFMLIRWFGLYDTHAAIILTSMFSIYFTFLLRQFMNGINDEFIEAARMDGAGYVRIFASIMVPLCKPVLATVAIIKFIWTWNDYQNPLIFLLSRELYTIPLGMTLFRDDYTNNYAIMMMAALSAIVPLVIVFIALQRQVINGIALGGVKG</sequence>
<keyword evidence="6 7" id="KW-0472">Membrane</keyword>
<feature type="transmembrane region" description="Helical" evidence="7">
    <location>
        <begin position="154"/>
        <end position="174"/>
    </location>
</feature>
<dbReference type="PROSITE" id="PS50928">
    <property type="entry name" value="ABC_TM1"/>
    <property type="match status" value="1"/>
</dbReference>
<feature type="domain" description="ABC transmembrane type-1" evidence="8">
    <location>
        <begin position="85"/>
        <end position="274"/>
    </location>
</feature>
<proteinExistence type="inferred from homology"/>
<dbReference type="AlphaFoldDB" id="A0A2R5F0V1"/>
<keyword evidence="9" id="KW-0067">ATP-binding</keyword>
<keyword evidence="10" id="KW-1185">Reference proteome</keyword>
<keyword evidence="5 7" id="KW-1133">Transmembrane helix</keyword>
<dbReference type="Proteomes" id="UP000245202">
    <property type="component" value="Unassembled WGS sequence"/>
</dbReference>
<feature type="transmembrane region" description="Helical" evidence="7">
    <location>
        <begin position="195"/>
        <end position="218"/>
    </location>
</feature>
<organism evidence="9 10">
    <name type="scientific">Paenibacillus agaridevorans</name>
    <dbReference type="NCBI Taxonomy" id="171404"/>
    <lineage>
        <taxon>Bacteria</taxon>
        <taxon>Bacillati</taxon>
        <taxon>Bacillota</taxon>
        <taxon>Bacilli</taxon>
        <taxon>Bacillales</taxon>
        <taxon>Paenibacillaceae</taxon>
        <taxon>Paenibacillus</taxon>
    </lineage>
</organism>
<evidence type="ECO:0000256" key="5">
    <source>
        <dbReference type="ARBA" id="ARBA00022989"/>
    </source>
</evidence>
<evidence type="ECO:0000259" key="8">
    <source>
        <dbReference type="PROSITE" id="PS50928"/>
    </source>
</evidence>
<dbReference type="Gene3D" id="1.10.3720.10">
    <property type="entry name" value="MetI-like"/>
    <property type="match status" value="1"/>
</dbReference>
<evidence type="ECO:0000313" key="10">
    <source>
        <dbReference type="Proteomes" id="UP000245202"/>
    </source>
</evidence>
<feature type="transmembrane region" description="Helical" evidence="7">
    <location>
        <begin position="22"/>
        <end position="44"/>
    </location>
</feature>
<evidence type="ECO:0000256" key="7">
    <source>
        <dbReference type="RuleBase" id="RU363032"/>
    </source>
</evidence>
<feature type="transmembrane region" description="Helical" evidence="7">
    <location>
        <begin position="253"/>
        <end position="274"/>
    </location>
</feature>